<dbReference type="Proteomes" id="UP000799421">
    <property type="component" value="Unassembled WGS sequence"/>
</dbReference>
<reference evidence="5" key="1">
    <citation type="journal article" date="2020" name="Stud. Mycol.">
        <title>101 Dothideomycetes genomes: a test case for predicting lifestyles and emergence of pathogens.</title>
        <authorList>
            <person name="Haridas S."/>
            <person name="Albert R."/>
            <person name="Binder M."/>
            <person name="Bloem J."/>
            <person name="Labutti K."/>
            <person name="Salamov A."/>
            <person name="Andreopoulos B."/>
            <person name="Baker S."/>
            <person name="Barry K."/>
            <person name="Bills G."/>
            <person name="Bluhm B."/>
            <person name="Cannon C."/>
            <person name="Castanera R."/>
            <person name="Culley D."/>
            <person name="Daum C."/>
            <person name="Ezra D."/>
            <person name="Gonzalez J."/>
            <person name="Henrissat B."/>
            <person name="Kuo A."/>
            <person name="Liang C."/>
            <person name="Lipzen A."/>
            <person name="Lutzoni F."/>
            <person name="Magnuson J."/>
            <person name="Mondo S."/>
            <person name="Nolan M."/>
            <person name="Ohm R."/>
            <person name="Pangilinan J."/>
            <person name="Park H.-J."/>
            <person name="Ramirez L."/>
            <person name="Alfaro M."/>
            <person name="Sun H."/>
            <person name="Tritt A."/>
            <person name="Yoshinaga Y."/>
            <person name="Zwiers L.-H."/>
            <person name="Turgeon B."/>
            <person name="Goodwin S."/>
            <person name="Spatafora J."/>
            <person name="Crous P."/>
            <person name="Grigoriev I."/>
        </authorList>
    </citation>
    <scope>NUCLEOTIDE SEQUENCE</scope>
    <source>
        <strain evidence="5">CBS 480.64</strain>
    </source>
</reference>
<name>A0A6A7CA21_9PEZI</name>
<feature type="compositionally biased region" description="Basic and acidic residues" evidence="4">
    <location>
        <begin position="97"/>
        <end position="110"/>
    </location>
</feature>
<evidence type="ECO:0000313" key="6">
    <source>
        <dbReference type="Proteomes" id="UP000799421"/>
    </source>
</evidence>
<dbReference type="PANTHER" id="PTHR31601:SF2">
    <property type="entry name" value="ALPHA-KETOGLUTARATE DEHYDROGENASE COMPONENT 4"/>
    <property type="match status" value="1"/>
</dbReference>
<evidence type="ECO:0000256" key="4">
    <source>
        <dbReference type="SAM" id="MobiDB-lite"/>
    </source>
</evidence>
<keyword evidence="2" id="KW-0496">Mitochondrion</keyword>
<organism evidence="5 6">
    <name type="scientific">Piedraia hortae CBS 480.64</name>
    <dbReference type="NCBI Taxonomy" id="1314780"/>
    <lineage>
        <taxon>Eukaryota</taxon>
        <taxon>Fungi</taxon>
        <taxon>Dikarya</taxon>
        <taxon>Ascomycota</taxon>
        <taxon>Pezizomycotina</taxon>
        <taxon>Dothideomycetes</taxon>
        <taxon>Dothideomycetidae</taxon>
        <taxon>Capnodiales</taxon>
        <taxon>Piedraiaceae</taxon>
        <taxon>Piedraia</taxon>
    </lineage>
</organism>
<proteinExistence type="inferred from homology"/>
<comment type="subcellular location">
    <subcellularLocation>
        <location evidence="1">Mitochondrion</location>
    </subcellularLocation>
</comment>
<protein>
    <recommendedName>
        <fullName evidence="7">Ribosomal protein S36, mitochondrial</fullName>
    </recommendedName>
</protein>
<dbReference type="EMBL" id="MU005958">
    <property type="protein sequence ID" value="KAF2864107.1"/>
    <property type="molecule type" value="Genomic_DNA"/>
</dbReference>
<feature type="compositionally biased region" description="Low complexity" evidence="4">
    <location>
        <begin position="64"/>
        <end position="75"/>
    </location>
</feature>
<dbReference type="InterPro" id="IPR020373">
    <property type="entry name" value="Kgd4/YMR-31"/>
</dbReference>
<evidence type="ECO:0000256" key="3">
    <source>
        <dbReference type="ARBA" id="ARBA00043970"/>
    </source>
</evidence>
<evidence type="ECO:0008006" key="7">
    <source>
        <dbReference type="Google" id="ProtNLM"/>
    </source>
</evidence>
<dbReference type="OrthoDB" id="2116030at2759"/>
<dbReference type="GO" id="GO:0006103">
    <property type="term" value="P:2-oxoglutarate metabolic process"/>
    <property type="evidence" value="ECO:0007669"/>
    <property type="project" value="InterPro"/>
</dbReference>
<evidence type="ECO:0000256" key="1">
    <source>
        <dbReference type="ARBA" id="ARBA00004173"/>
    </source>
</evidence>
<dbReference type="AlphaFoldDB" id="A0A6A7CA21"/>
<dbReference type="GO" id="GO:0005739">
    <property type="term" value="C:mitochondrion"/>
    <property type="evidence" value="ECO:0007669"/>
    <property type="project" value="UniProtKB-SubCell"/>
</dbReference>
<dbReference type="Pfam" id="PF10937">
    <property type="entry name" value="Kgd4-YMR31"/>
    <property type="match status" value="1"/>
</dbReference>
<feature type="region of interest" description="Disordered" evidence="4">
    <location>
        <begin position="1"/>
        <end position="110"/>
    </location>
</feature>
<keyword evidence="6" id="KW-1185">Reference proteome</keyword>
<comment type="similarity">
    <text evidence="3">Belongs to the alpha-ketoglutarate dehydrogenase component 4 family.</text>
</comment>
<evidence type="ECO:0000256" key="2">
    <source>
        <dbReference type="ARBA" id="ARBA00023128"/>
    </source>
</evidence>
<accession>A0A6A7CA21</accession>
<gene>
    <name evidence="5" type="ORF">K470DRAFT_279908</name>
</gene>
<dbReference type="GO" id="GO:0004591">
    <property type="term" value="F:oxoglutarate dehydrogenase (succinyl-transferring) activity"/>
    <property type="evidence" value="ECO:0007669"/>
    <property type="project" value="TreeGrafter"/>
</dbReference>
<dbReference type="PANTHER" id="PTHR31601">
    <property type="entry name" value="28S RIBOSOMAL PROTEIN S36, MITOCHONDRIAL"/>
    <property type="match status" value="1"/>
</dbReference>
<evidence type="ECO:0000313" key="5">
    <source>
        <dbReference type="EMBL" id="KAF2864107.1"/>
    </source>
</evidence>
<sequence>MQATRRLFQHRQPMIHFLGRRGNAPASAQTEHPPKVHPASPIDELPDSFAKYRQRAQQYGPLASSSSSKTSNASSRQARSSGKSFGELTGEELGSPEPKKGQFWDRNDLPPRFHRMTWTQADIEAIESGGATLYE</sequence>